<dbReference type="PANTHER" id="PTHR48105">
    <property type="entry name" value="THIOREDOXIN REDUCTASE 1-RELATED-RELATED"/>
    <property type="match status" value="1"/>
</dbReference>
<comment type="subunit">
    <text evidence="2">Homodimer.</text>
</comment>
<dbReference type="InterPro" id="IPR050097">
    <property type="entry name" value="Ferredoxin-NADP_redctase_2"/>
</dbReference>
<dbReference type="PRINTS" id="PR00368">
    <property type="entry name" value="FADPNR"/>
</dbReference>
<dbReference type="PRINTS" id="PR00469">
    <property type="entry name" value="PNDRDTASEII"/>
</dbReference>
<dbReference type="STRING" id="297318.BK138_04220"/>
<dbReference type="InterPro" id="IPR036188">
    <property type="entry name" value="FAD/NAD-bd_sf"/>
</dbReference>
<dbReference type="Proteomes" id="UP000187172">
    <property type="component" value="Unassembled WGS sequence"/>
</dbReference>
<name>A0A1R1F181_9BACL</name>
<evidence type="ECO:0000313" key="6">
    <source>
        <dbReference type="EMBL" id="OMF57800.1"/>
    </source>
</evidence>
<evidence type="ECO:0000259" key="5">
    <source>
        <dbReference type="Pfam" id="PF07992"/>
    </source>
</evidence>
<dbReference type="SUPFAM" id="SSF51905">
    <property type="entry name" value="FAD/NAD(P)-binding domain"/>
    <property type="match status" value="1"/>
</dbReference>
<feature type="domain" description="FAD/NAD(P)-binding" evidence="5">
    <location>
        <begin position="7"/>
        <end position="285"/>
    </location>
</feature>
<keyword evidence="4" id="KW-0560">Oxidoreductase</keyword>
<dbReference type="Pfam" id="PF07992">
    <property type="entry name" value="Pyr_redox_2"/>
    <property type="match status" value="1"/>
</dbReference>
<proteinExistence type="predicted"/>
<evidence type="ECO:0000256" key="3">
    <source>
        <dbReference type="ARBA" id="ARBA00022630"/>
    </source>
</evidence>
<dbReference type="RefSeq" id="WP_076166269.1">
    <property type="nucleotide sequence ID" value="NZ_MRTP01000001.1"/>
</dbReference>
<protein>
    <submittedName>
        <fullName evidence="6">Pyridine nucleotide-disulfide oxidoreductase</fullName>
    </submittedName>
</protein>
<dbReference type="InterPro" id="IPR023753">
    <property type="entry name" value="FAD/NAD-binding_dom"/>
</dbReference>
<keyword evidence="3" id="KW-0285">Flavoprotein</keyword>
<comment type="cofactor">
    <cofactor evidence="1">
        <name>FAD</name>
        <dbReference type="ChEBI" id="CHEBI:57692"/>
    </cofactor>
</comment>
<organism evidence="6 7">
    <name type="scientific">Paenibacillus rhizosphaerae</name>
    <dbReference type="NCBI Taxonomy" id="297318"/>
    <lineage>
        <taxon>Bacteria</taxon>
        <taxon>Bacillati</taxon>
        <taxon>Bacillota</taxon>
        <taxon>Bacilli</taxon>
        <taxon>Bacillales</taxon>
        <taxon>Paenibacillaceae</taxon>
        <taxon>Paenibacillus</taxon>
    </lineage>
</organism>
<sequence>MSEVLLDAVIIGGGPAGMSAALALGRSRRSAVVIDEGRPRNRVTHEMHNFLSRDGIAPAEFRRIAREQISQYPAIKFVQGKTESVEGSDGDFRIRTVDGKVFRSKKLLFATGKRDLPLDISGLDEVYGKTAFVCPYCDGWELQDQQLVMIAKGEGAMHLSKVLMGWSANLTLCTNGPDELNAEQREELERHGITVKDSPIHKIESEEGNVKQVLLENGESVACTGIFFAPKLAAATDLPQSLGCEVSESGSIVADRIGKTNIPGVFSAGDAASDMYQAIAAASMGALAGMGINAELLDEAWKSVR</sequence>
<accession>A0A1R1F181</accession>
<dbReference type="Gene3D" id="3.50.50.60">
    <property type="entry name" value="FAD/NAD(P)-binding domain"/>
    <property type="match status" value="2"/>
</dbReference>
<evidence type="ECO:0000313" key="7">
    <source>
        <dbReference type="Proteomes" id="UP000187172"/>
    </source>
</evidence>
<evidence type="ECO:0000256" key="2">
    <source>
        <dbReference type="ARBA" id="ARBA00011738"/>
    </source>
</evidence>
<keyword evidence="7" id="KW-1185">Reference proteome</keyword>
<gene>
    <name evidence="6" type="ORF">BK138_04220</name>
</gene>
<evidence type="ECO:0000256" key="1">
    <source>
        <dbReference type="ARBA" id="ARBA00001974"/>
    </source>
</evidence>
<dbReference type="AlphaFoldDB" id="A0A1R1F181"/>
<comment type="caution">
    <text evidence="6">The sequence shown here is derived from an EMBL/GenBank/DDBJ whole genome shotgun (WGS) entry which is preliminary data.</text>
</comment>
<dbReference type="GO" id="GO:0016491">
    <property type="term" value="F:oxidoreductase activity"/>
    <property type="evidence" value="ECO:0007669"/>
    <property type="project" value="UniProtKB-KW"/>
</dbReference>
<dbReference type="EMBL" id="MRTP01000001">
    <property type="protein sequence ID" value="OMF57800.1"/>
    <property type="molecule type" value="Genomic_DNA"/>
</dbReference>
<evidence type="ECO:0000256" key="4">
    <source>
        <dbReference type="ARBA" id="ARBA00023002"/>
    </source>
</evidence>
<reference evidence="6 7" key="1">
    <citation type="submission" date="2016-11" db="EMBL/GenBank/DDBJ databases">
        <title>Paenibacillus species isolates.</title>
        <authorList>
            <person name="Beno S.M."/>
        </authorList>
    </citation>
    <scope>NUCLEOTIDE SEQUENCE [LARGE SCALE GENOMIC DNA]</scope>
    <source>
        <strain evidence="6 7">FSL R5-0378</strain>
    </source>
</reference>